<dbReference type="GO" id="GO:0003677">
    <property type="term" value="F:DNA binding"/>
    <property type="evidence" value="ECO:0007669"/>
    <property type="project" value="InterPro"/>
</dbReference>
<dbReference type="OrthoDB" id="9804086at2"/>
<evidence type="ECO:0000259" key="3">
    <source>
        <dbReference type="PROSITE" id="PS51194"/>
    </source>
</evidence>
<keyword evidence="5" id="KW-1185">Reference proteome</keyword>
<dbReference type="InterPro" id="IPR021835">
    <property type="entry name" value="DUF3427"/>
</dbReference>
<dbReference type="SUPFAM" id="SSF52540">
    <property type="entry name" value="P-loop containing nucleoside triphosphate hydrolases"/>
    <property type="match status" value="1"/>
</dbReference>
<keyword evidence="4" id="KW-0547">Nucleotide-binding</keyword>
<dbReference type="GO" id="GO:0005829">
    <property type="term" value="C:cytosol"/>
    <property type="evidence" value="ECO:0007669"/>
    <property type="project" value="TreeGrafter"/>
</dbReference>
<dbReference type="Proteomes" id="UP000292298">
    <property type="component" value="Unassembled WGS sequence"/>
</dbReference>
<dbReference type="SUPFAM" id="SSF56024">
    <property type="entry name" value="Phospholipase D/nuclease"/>
    <property type="match status" value="1"/>
</dbReference>
<evidence type="ECO:0000256" key="1">
    <source>
        <dbReference type="SAM" id="MobiDB-lite"/>
    </source>
</evidence>
<accession>A0A4Q8D089</accession>
<dbReference type="Gene3D" id="3.40.50.300">
    <property type="entry name" value="P-loop containing nucleotide triphosphate hydrolases"/>
    <property type="match status" value="2"/>
</dbReference>
<dbReference type="Pfam" id="PF11907">
    <property type="entry name" value="DUF3427"/>
    <property type="match status" value="1"/>
</dbReference>
<dbReference type="InterPro" id="IPR014001">
    <property type="entry name" value="Helicase_ATP-bd"/>
</dbReference>
<dbReference type="AlphaFoldDB" id="A0A4Q8D089"/>
<dbReference type="InterPro" id="IPR015927">
    <property type="entry name" value="Peptidase_S24_S26A/B/C"/>
</dbReference>
<dbReference type="Gene3D" id="2.10.109.10">
    <property type="entry name" value="Umud Fragment, subunit A"/>
    <property type="match status" value="1"/>
</dbReference>
<dbReference type="PROSITE" id="PS51194">
    <property type="entry name" value="HELICASE_CTER"/>
    <property type="match status" value="1"/>
</dbReference>
<reference evidence="4 5" key="1">
    <citation type="submission" date="2019-02" db="EMBL/GenBank/DDBJ databases">
        <title>Genomic Encyclopedia of Type Strains, Phase IV (KMG-IV): sequencing the most valuable type-strain genomes for metagenomic binning, comparative biology and taxonomic classification.</title>
        <authorList>
            <person name="Goeker M."/>
        </authorList>
    </citation>
    <scope>NUCLEOTIDE SEQUENCE [LARGE SCALE GENOMIC DNA]</scope>
    <source>
        <strain evidence="4 5">DSM 21056</strain>
    </source>
</reference>
<dbReference type="InterPro" id="IPR039418">
    <property type="entry name" value="LexA-like"/>
</dbReference>
<dbReference type="Pfam" id="PF13091">
    <property type="entry name" value="PLDc_2"/>
    <property type="match status" value="1"/>
</dbReference>
<dbReference type="GO" id="GO:0004386">
    <property type="term" value="F:helicase activity"/>
    <property type="evidence" value="ECO:0007669"/>
    <property type="project" value="UniProtKB-KW"/>
</dbReference>
<keyword evidence="4" id="KW-0067">ATP-binding</keyword>
<evidence type="ECO:0000313" key="5">
    <source>
        <dbReference type="Proteomes" id="UP000292298"/>
    </source>
</evidence>
<dbReference type="InterPro" id="IPR036286">
    <property type="entry name" value="LexA/Signal_pep-like_sf"/>
</dbReference>
<dbReference type="Pfam" id="PF00271">
    <property type="entry name" value="Helicase_C"/>
    <property type="match status" value="1"/>
</dbReference>
<comment type="caution">
    <text evidence="4">The sequence shown here is derived from an EMBL/GenBank/DDBJ whole genome shotgun (WGS) entry which is preliminary data.</text>
</comment>
<gene>
    <name evidence="4" type="ORF">EV698_0980</name>
</gene>
<feature type="region of interest" description="Disordered" evidence="1">
    <location>
        <begin position="192"/>
        <end position="212"/>
    </location>
</feature>
<evidence type="ECO:0000313" key="4">
    <source>
        <dbReference type="EMBL" id="RZU98719.1"/>
    </source>
</evidence>
<dbReference type="RefSeq" id="WP_130503007.1">
    <property type="nucleotide sequence ID" value="NZ_SHLI01000001.1"/>
</dbReference>
<name>A0A4Q8D089_9GAMM</name>
<dbReference type="EMBL" id="SHLI01000001">
    <property type="protein sequence ID" value="RZU98719.1"/>
    <property type="molecule type" value="Genomic_DNA"/>
</dbReference>
<feature type="domain" description="Helicase C-terminal" evidence="3">
    <location>
        <begin position="429"/>
        <end position="578"/>
    </location>
</feature>
<dbReference type="InterPro" id="IPR025202">
    <property type="entry name" value="PLD-like_dom"/>
</dbReference>
<dbReference type="SUPFAM" id="SSF51306">
    <property type="entry name" value="LexA/Signal peptidase"/>
    <property type="match status" value="1"/>
</dbReference>
<dbReference type="InterPro" id="IPR006935">
    <property type="entry name" value="Helicase/UvrB_N"/>
</dbReference>
<feature type="domain" description="Helicase ATP-binding" evidence="2">
    <location>
        <begin position="223"/>
        <end position="373"/>
    </location>
</feature>
<dbReference type="CDD" id="cd18799">
    <property type="entry name" value="SF2_C_EcoAI-like"/>
    <property type="match status" value="1"/>
</dbReference>
<dbReference type="Pfam" id="PF00717">
    <property type="entry name" value="Peptidase_S24"/>
    <property type="match status" value="1"/>
</dbReference>
<dbReference type="PROSITE" id="PS51192">
    <property type="entry name" value="HELICASE_ATP_BIND_1"/>
    <property type="match status" value="1"/>
</dbReference>
<dbReference type="Gene3D" id="3.30.870.10">
    <property type="entry name" value="Endonuclease Chain A"/>
    <property type="match status" value="1"/>
</dbReference>
<evidence type="ECO:0000259" key="2">
    <source>
        <dbReference type="PROSITE" id="PS51192"/>
    </source>
</evidence>
<organism evidence="4 5">
    <name type="scientific">Spiribacter vilamensis</name>
    <dbReference type="NCBI Taxonomy" id="531306"/>
    <lineage>
        <taxon>Bacteria</taxon>
        <taxon>Pseudomonadati</taxon>
        <taxon>Pseudomonadota</taxon>
        <taxon>Gammaproteobacteria</taxon>
        <taxon>Chromatiales</taxon>
        <taxon>Ectothiorhodospiraceae</taxon>
        <taxon>Spiribacter</taxon>
    </lineage>
</organism>
<keyword evidence="4" id="KW-0378">Hydrolase</keyword>
<dbReference type="Pfam" id="PF04851">
    <property type="entry name" value="ResIII"/>
    <property type="match status" value="1"/>
</dbReference>
<protein>
    <submittedName>
        <fullName evidence="4">Superfamily II DNA or RNA helicase</fullName>
    </submittedName>
</protein>
<sequence length="1093" mass="122454">MAEHAPSAATPLPRLIRGGADDPLLPQLLTSIRHASEIELAVSFIKSSGLALIFNALSERCNQEAPVRIRIITSDYLGVTDGQALRNLMLLAERGADVRVFETHGRSFHLKAYIFTREGGHRGEAFIGSSNISREALTAGLEWNYRVEEPDAAGEARLAEIREAFQAIFTADEARVLDYAWIEGYERRRPVDRPAIAPGSDDHELPPPDPTSTQVEALAALRTSREAGHARGLVVMATGLGKTYLAAFDAAQAGAGRVLFVAHRAEILLQAEATFQRVFPKAQIGRYQGNERDTNADMLFASVQTLHQAHHLAQFDPDAFEYIIIDEFHHAAAGTYRRLLQHFAPTFLLGLTATPDRADQANILSLCDDNLVYSADLFDGIRASLLCPFHYYGILDETIDYQSLPWRNRQFEEQALENQLATRGRARHNLREWREKAGQRTLAFCGSRRHADFMADYFQRAGVSAVSVHGTSATSRDEAIEHLTDGRLAVVFSVDLFSEGVDIPVVDTVLLLRPTESPVLFLQQIGRGLRRADGKDHLIVLDFVGNHRAFLNRPQALFKSETTGDGLRGFTKAYRNNTLELPPGCFANYDLQFIEFLESLIPGNAGEEFENLRAALGRRPTATEAYRAGLSLKKLRDSAGHWWAFVDSKGELTEAEAHCVTAHGNFLREVETTAMTKSYKMVLLEALLEIDGFTIPPTLEALTAASARIFHRRPTLLADLPQALQSTDALDSESLAREWRKNPIYFWTKGDKGPEVDRWFVVERDHFRPNFALDGQVDKATFTDMVQELVDYRLAQYRPKKGDTGGTTVIAFPGGQHQSTLPYYPDLQIACGHFRTSNPEEPEQIGVPAGVGRIDPERHFVARARGDSMNGGKHPIQDGDYLLMEWATPTSAGSITGSTLALERGDEAGDTQYLLREVVKNGDGQYWLRARNPEYEDLPADESMRTFARLKEILDPLAMAKGQNYYRQEIPPLFGEVFNAAIWETGHVVLPDRTHILLVTLNKQGKQTEHRYLDHFIDDHTFHWQSQNRTTPRDKRGLEIVEQSKRATRIHLFVREHGLGPDGRAAPFRYIGEVEYLSHEGEKPMGVRFRLMS</sequence>
<dbReference type="PANTHER" id="PTHR47396">
    <property type="entry name" value="TYPE I RESTRICTION ENZYME ECOKI R PROTEIN"/>
    <property type="match status" value="1"/>
</dbReference>
<dbReference type="InterPro" id="IPR001650">
    <property type="entry name" value="Helicase_C-like"/>
</dbReference>
<dbReference type="SMART" id="SM00487">
    <property type="entry name" value="DEXDc"/>
    <property type="match status" value="1"/>
</dbReference>
<dbReference type="GO" id="GO:0016787">
    <property type="term" value="F:hydrolase activity"/>
    <property type="evidence" value="ECO:0007669"/>
    <property type="project" value="InterPro"/>
</dbReference>
<keyword evidence="4" id="KW-0347">Helicase</keyword>
<dbReference type="InterPro" id="IPR050742">
    <property type="entry name" value="Helicase_Restrict-Modif_Enz"/>
</dbReference>
<proteinExistence type="predicted"/>
<dbReference type="InterPro" id="IPR027417">
    <property type="entry name" value="P-loop_NTPase"/>
</dbReference>
<dbReference type="CDD" id="cd06529">
    <property type="entry name" value="S24_LexA-like"/>
    <property type="match status" value="1"/>
</dbReference>
<dbReference type="GO" id="GO:0005524">
    <property type="term" value="F:ATP binding"/>
    <property type="evidence" value="ECO:0007669"/>
    <property type="project" value="InterPro"/>
</dbReference>
<dbReference type="CDD" id="cd18032">
    <property type="entry name" value="DEXHc_RE_I_III_res"/>
    <property type="match status" value="1"/>
</dbReference>
<dbReference type="SMART" id="SM00490">
    <property type="entry name" value="HELICc"/>
    <property type="match status" value="1"/>
</dbReference>
<dbReference type="PANTHER" id="PTHR47396:SF1">
    <property type="entry name" value="ATP-DEPENDENT HELICASE IRC3-RELATED"/>
    <property type="match status" value="1"/>
</dbReference>